<protein>
    <submittedName>
        <fullName evidence="2">Uncharacterized protein</fullName>
    </submittedName>
</protein>
<accession>A0A3P6RD17</accession>
<reference evidence="2 3" key="1">
    <citation type="submission" date="2018-11" db="EMBL/GenBank/DDBJ databases">
        <authorList>
            <consortium name="Pathogen Informatics"/>
        </authorList>
    </citation>
    <scope>NUCLEOTIDE SEQUENCE [LARGE SCALE GENOMIC DNA]</scope>
</reference>
<evidence type="ECO:0000313" key="2">
    <source>
        <dbReference type="EMBL" id="VDK61092.1"/>
    </source>
</evidence>
<dbReference type="EMBL" id="UYRV01015487">
    <property type="protein sequence ID" value="VDK61092.1"/>
    <property type="molecule type" value="Genomic_DNA"/>
</dbReference>
<sequence length="110" mass="12240">QGTRTPPPETPTRHSQRLREKEAAHSSEKVSEDANQDHEDHVGESHVAGGSRSPSRKSEELPHLTMSLRRTPHGTTEDVVSHELLSQRKSPSRSRRAAKETEISTLYANA</sequence>
<evidence type="ECO:0000256" key="1">
    <source>
        <dbReference type="SAM" id="MobiDB-lite"/>
    </source>
</evidence>
<dbReference type="Proteomes" id="UP000271889">
    <property type="component" value="Unassembled WGS sequence"/>
</dbReference>
<feature type="compositionally biased region" description="Pro residues" evidence="1">
    <location>
        <begin position="1"/>
        <end position="10"/>
    </location>
</feature>
<dbReference type="AlphaFoldDB" id="A0A3P6RD17"/>
<feature type="compositionally biased region" description="Basic and acidic residues" evidence="1">
    <location>
        <begin position="17"/>
        <end position="44"/>
    </location>
</feature>
<organism evidence="2 3">
    <name type="scientific">Cylicostephanus goldi</name>
    <name type="common">Nematode worm</name>
    <dbReference type="NCBI Taxonomy" id="71465"/>
    <lineage>
        <taxon>Eukaryota</taxon>
        <taxon>Metazoa</taxon>
        <taxon>Ecdysozoa</taxon>
        <taxon>Nematoda</taxon>
        <taxon>Chromadorea</taxon>
        <taxon>Rhabditida</taxon>
        <taxon>Rhabditina</taxon>
        <taxon>Rhabditomorpha</taxon>
        <taxon>Strongyloidea</taxon>
        <taxon>Strongylidae</taxon>
        <taxon>Cylicostephanus</taxon>
    </lineage>
</organism>
<proteinExistence type="predicted"/>
<name>A0A3P6RD17_CYLGO</name>
<keyword evidence="3" id="KW-1185">Reference proteome</keyword>
<feature type="region of interest" description="Disordered" evidence="1">
    <location>
        <begin position="1"/>
        <end position="110"/>
    </location>
</feature>
<feature type="non-terminal residue" evidence="2">
    <location>
        <position position="1"/>
    </location>
</feature>
<evidence type="ECO:0000313" key="3">
    <source>
        <dbReference type="Proteomes" id="UP000271889"/>
    </source>
</evidence>
<gene>
    <name evidence="2" type="ORF">CGOC_LOCUS5212</name>
</gene>